<keyword evidence="6" id="KW-1185">Reference proteome</keyword>
<feature type="compositionally biased region" description="Polar residues" evidence="4">
    <location>
        <begin position="74"/>
        <end position="92"/>
    </location>
</feature>
<dbReference type="EMBL" id="CP036278">
    <property type="protein sequence ID" value="QDU58523.1"/>
    <property type="molecule type" value="Genomic_DNA"/>
</dbReference>
<keyword evidence="2" id="KW-0677">Repeat</keyword>
<dbReference type="PROSITE" id="PS00678">
    <property type="entry name" value="WD_REPEATS_1"/>
    <property type="match status" value="1"/>
</dbReference>
<dbReference type="InterPro" id="IPR001680">
    <property type="entry name" value="WD40_rpt"/>
</dbReference>
<evidence type="ECO:0000256" key="3">
    <source>
        <dbReference type="PROSITE-ProRule" id="PRU00221"/>
    </source>
</evidence>
<organism evidence="5 6">
    <name type="scientific">Aeoliella mucimassa</name>
    <dbReference type="NCBI Taxonomy" id="2527972"/>
    <lineage>
        <taxon>Bacteria</taxon>
        <taxon>Pseudomonadati</taxon>
        <taxon>Planctomycetota</taxon>
        <taxon>Planctomycetia</taxon>
        <taxon>Pirellulales</taxon>
        <taxon>Lacipirellulaceae</taxon>
        <taxon>Aeoliella</taxon>
    </lineage>
</organism>
<dbReference type="InterPro" id="IPR036322">
    <property type="entry name" value="WD40_repeat_dom_sf"/>
</dbReference>
<evidence type="ECO:0000256" key="1">
    <source>
        <dbReference type="ARBA" id="ARBA00022574"/>
    </source>
</evidence>
<evidence type="ECO:0000313" key="6">
    <source>
        <dbReference type="Proteomes" id="UP000315750"/>
    </source>
</evidence>
<dbReference type="SUPFAM" id="SSF50978">
    <property type="entry name" value="WD40 repeat-like"/>
    <property type="match status" value="1"/>
</dbReference>
<dbReference type="Pfam" id="PF00400">
    <property type="entry name" value="WD40"/>
    <property type="match status" value="4"/>
</dbReference>
<dbReference type="Gene3D" id="2.130.10.10">
    <property type="entry name" value="YVTN repeat-like/Quinoprotein amine dehydrogenase"/>
    <property type="match status" value="3"/>
</dbReference>
<feature type="repeat" description="WD" evidence="3">
    <location>
        <begin position="174"/>
        <end position="208"/>
    </location>
</feature>
<dbReference type="InterPro" id="IPR015943">
    <property type="entry name" value="WD40/YVTN_repeat-like_dom_sf"/>
</dbReference>
<dbReference type="KEGG" id="amuc:Pan181_47610"/>
<dbReference type="PANTHER" id="PTHR19848">
    <property type="entry name" value="WD40 REPEAT PROTEIN"/>
    <property type="match status" value="1"/>
</dbReference>
<keyword evidence="1 3" id="KW-0853">WD repeat</keyword>
<dbReference type="Proteomes" id="UP000315750">
    <property type="component" value="Chromosome"/>
</dbReference>
<proteinExistence type="predicted"/>
<dbReference type="PROSITE" id="PS50294">
    <property type="entry name" value="WD_REPEATS_REGION"/>
    <property type="match status" value="1"/>
</dbReference>
<accession>A0A518AUX1</accession>
<dbReference type="InterPro" id="IPR019775">
    <property type="entry name" value="WD40_repeat_CS"/>
</dbReference>
<dbReference type="PANTHER" id="PTHR19848:SF8">
    <property type="entry name" value="F-BOX AND WD REPEAT DOMAIN CONTAINING 7"/>
    <property type="match status" value="1"/>
</dbReference>
<dbReference type="AlphaFoldDB" id="A0A518AUX1"/>
<protein>
    <submittedName>
        <fullName evidence="5">WD domain, G-beta repeat</fullName>
    </submittedName>
</protein>
<feature type="compositionally biased region" description="Acidic residues" evidence="4">
    <location>
        <begin position="1116"/>
        <end position="1142"/>
    </location>
</feature>
<dbReference type="SMART" id="SM00320">
    <property type="entry name" value="WD40"/>
    <property type="match status" value="7"/>
</dbReference>
<gene>
    <name evidence="5" type="ORF">Pan181_47610</name>
</gene>
<dbReference type="PROSITE" id="PS50082">
    <property type="entry name" value="WD_REPEATS_2"/>
    <property type="match status" value="3"/>
</dbReference>
<evidence type="ECO:0000256" key="2">
    <source>
        <dbReference type="ARBA" id="ARBA00022737"/>
    </source>
</evidence>
<name>A0A518AUX1_9BACT</name>
<evidence type="ECO:0000256" key="4">
    <source>
        <dbReference type="SAM" id="MobiDB-lite"/>
    </source>
</evidence>
<feature type="repeat" description="WD" evidence="3">
    <location>
        <begin position="1054"/>
        <end position="1095"/>
    </location>
</feature>
<sequence length="1171" mass="130160">MRLSWMCGGNCIRILLGGVAVKRFGKQFSVQLLCTWFCMVGACALVGCGEGDTAVSTPESAHPKPEPRLIRPSGVQSKSSSPRPTNTVRSNSNEVLFTPVDLPVVQVPEYVNANEIKQINSFALKGHSSTVQQVAFTVDSTHALTIDDDGHAVYRESSTGSEVLSWDLPKGKKVYDLDIAPDSKLAVTTHDDGECIVWDLATGEQVQSIRDETIPLPRCRFAEDPRYVVVGGADVQQRENHNRLHIKMYLYDLQTNTAVRNFASFDPKFDRSIHDASQFTLTTGSEPCEWLAQLGMMACFQSLRLESKEEGVWYVGRLRAGGMEFSDHVFDKPLGQPIDIAASTDDRHLVFMATDNGQIMAYNQKNQKRIGQHELSMETKCRDLQFLRGCNVMAIYDGDCSLTFYDYDVGGFTQKFPPQRTDVQLAVVSPDARKGISVYENGDIRLFELPPPAWSAELVIGYRLAQAESAWANSDFETLEKLADKFRERGSFDMMGFPMYWKLYQAVRQPEDTTSSGWRDHLAKFDAWLEAYPESSTARIGKAEALHAYAWVARGTGYIGSVTEEGYLQFKTRLIQAAELLLEAQERTGDDPALFELQIRIGQGLGLPKETLMMSFLAGRAVNEDYLPLYSSMGICLLPRWMGEPGDLAAFLQAEADKRDEEHGAMMYAWVFNQMKCFFDEGHLSSFGFDYERIHQGSVLLANKFTGTTMYPTLRAWTALRLSDRELARPALEKMGHQYYQNYFTDKKQLLRYRTWADASKVSERQLWDRLADARVLLSVAYSPEGDMIATGGTDRGHQIKLWDAATGDLKFELPVLTVVRSLDFHPTEGKLATVGGYDNAEGELYVWTLTDEGVEHAELDPPPGLLTVVRFSPDGNYLAVGSSEGEVWIWRKKEVGAGITKINIGAGVGDIDFFDDSKQLAISTQSHNCVANVDTGEVVHRIRFAGLNNCVSLEAMENNLLIGGQLSGIMGFSLQEKKFLPVLTAAWPENEYPLIARPELPVAEQFAIRSIDSSSKHRLIASTSERLTISHPEVDGHQISVFDADTRQQRCHLFGHCLRITDIRLSPDGTKLASVSLDGTLRVWNIEGQDDLQHAVELGKITLTPNEPTKPTEPVADEPPADEPPADEPPADEPPADEPPADEAANAETNAAEEAEPELQAEPDTEPAPE</sequence>
<reference evidence="5 6" key="1">
    <citation type="submission" date="2019-02" db="EMBL/GenBank/DDBJ databases">
        <title>Deep-cultivation of Planctomycetes and their phenomic and genomic characterization uncovers novel biology.</title>
        <authorList>
            <person name="Wiegand S."/>
            <person name="Jogler M."/>
            <person name="Boedeker C."/>
            <person name="Pinto D."/>
            <person name="Vollmers J."/>
            <person name="Rivas-Marin E."/>
            <person name="Kohn T."/>
            <person name="Peeters S.H."/>
            <person name="Heuer A."/>
            <person name="Rast P."/>
            <person name="Oberbeckmann S."/>
            <person name="Bunk B."/>
            <person name="Jeske O."/>
            <person name="Meyerdierks A."/>
            <person name="Storesund J.E."/>
            <person name="Kallscheuer N."/>
            <person name="Luecker S."/>
            <person name="Lage O.M."/>
            <person name="Pohl T."/>
            <person name="Merkel B.J."/>
            <person name="Hornburger P."/>
            <person name="Mueller R.-W."/>
            <person name="Bruemmer F."/>
            <person name="Labrenz M."/>
            <person name="Spormann A.M."/>
            <person name="Op den Camp H."/>
            <person name="Overmann J."/>
            <person name="Amann R."/>
            <person name="Jetten M.S.M."/>
            <person name="Mascher T."/>
            <person name="Medema M.H."/>
            <person name="Devos D.P."/>
            <person name="Kaster A.-K."/>
            <person name="Ovreas L."/>
            <person name="Rohde M."/>
            <person name="Galperin M.Y."/>
            <person name="Jogler C."/>
        </authorList>
    </citation>
    <scope>NUCLEOTIDE SEQUENCE [LARGE SCALE GENOMIC DNA]</scope>
    <source>
        <strain evidence="5 6">Pan181</strain>
    </source>
</reference>
<feature type="region of interest" description="Disordered" evidence="4">
    <location>
        <begin position="1102"/>
        <end position="1171"/>
    </location>
</feature>
<evidence type="ECO:0000313" key="5">
    <source>
        <dbReference type="EMBL" id="QDU58523.1"/>
    </source>
</evidence>
<feature type="region of interest" description="Disordered" evidence="4">
    <location>
        <begin position="54"/>
        <end position="92"/>
    </location>
</feature>
<feature type="repeat" description="WD" evidence="3">
    <location>
        <begin position="860"/>
        <end position="891"/>
    </location>
</feature>
<dbReference type="SUPFAM" id="SSF50998">
    <property type="entry name" value="Quinoprotein alcohol dehydrogenase-like"/>
    <property type="match status" value="1"/>
</dbReference>
<feature type="compositionally biased region" description="Acidic residues" evidence="4">
    <location>
        <begin position="1152"/>
        <end position="1171"/>
    </location>
</feature>
<dbReference type="InterPro" id="IPR011047">
    <property type="entry name" value="Quinoprotein_ADH-like_sf"/>
</dbReference>